<name>A0A0H3AXN2_RICRS</name>
<dbReference type="EMBL" id="CP000848">
    <property type="protein sequence ID" value="ABV76747.1"/>
    <property type="molecule type" value="Genomic_DNA"/>
</dbReference>
<dbReference type="Proteomes" id="UP000006832">
    <property type="component" value="Chromosome"/>
</dbReference>
<feature type="transmembrane region" description="Helical" evidence="1">
    <location>
        <begin position="235"/>
        <end position="256"/>
    </location>
</feature>
<keyword evidence="1" id="KW-0472">Membrane</keyword>
<sequence>MASILNINFKCVMPIFSNEIVSRLPGNVNHIIHKLSSTIFSSVYSTIEGAFKKGYIVDNTQCNWKNIEQSFNESPNDFSILHQECNNGLNIPIHNVFIDAENNPHILLQQPVTPHQNGTVSILSQLYKVMNDYIFSQGNITETSGADFLGLNECTKEEAMSALQNYNAYKETLIPRESFINTLENTLNHLGLSLDNVSPTALGKNILDQLGKAYTDPTTTERPNNDTNDGGYSSGAYIAGIALGTLAVGTILGYCIKYGWDWYKGRNIKNENLDLVMKNKELAFVELLYENFKQNAVIFDEVIKINNLHDIIKLAKSIKEYEFSILPLINLNNEIVKLNSPSAIAINLDASSGILHEICKSLGGDDSFQTISNFARLITIIRTANPKSEEYKESIIEIFELFNPCYTEIDYQNCEMPLLADVSSPYNSLGIET</sequence>
<dbReference type="HOGENOM" id="CLU_602530_0_0_5"/>
<evidence type="ECO:0000313" key="2">
    <source>
        <dbReference type="EMBL" id="ABV76747.1"/>
    </source>
</evidence>
<protein>
    <submittedName>
        <fullName evidence="2">Uncharacterized protein</fullName>
    </submittedName>
</protein>
<dbReference type="RefSeq" id="WP_012151295.1">
    <property type="nucleotide sequence ID" value="NC_009882.1"/>
</dbReference>
<dbReference type="AlphaFoldDB" id="A0A0H3AXN2"/>
<gene>
    <name evidence="2" type="ordered locus">A1G_06470</name>
</gene>
<keyword evidence="1" id="KW-1133">Transmembrane helix</keyword>
<keyword evidence="1" id="KW-0812">Transmembrane</keyword>
<organism evidence="2 3">
    <name type="scientific">Rickettsia rickettsii (strain Sheila Smith)</name>
    <dbReference type="NCBI Taxonomy" id="392021"/>
    <lineage>
        <taxon>Bacteria</taxon>
        <taxon>Pseudomonadati</taxon>
        <taxon>Pseudomonadota</taxon>
        <taxon>Alphaproteobacteria</taxon>
        <taxon>Rickettsiales</taxon>
        <taxon>Rickettsiaceae</taxon>
        <taxon>Rickettsieae</taxon>
        <taxon>Rickettsia</taxon>
        <taxon>spotted fever group</taxon>
    </lineage>
</organism>
<dbReference type="InterPro" id="IPR020182">
    <property type="entry name" value="DUF5460"/>
</dbReference>
<reference evidence="3" key="1">
    <citation type="submission" date="2007-09" db="EMBL/GenBank/DDBJ databases">
        <title>Complete genome sequence of Rickettsia rickettsii.</title>
        <authorList>
            <person name="Madan A."/>
            <person name="Fahey J."/>
            <person name="Helton E."/>
            <person name="Ketteman M."/>
            <person name="Madan A."/>
            <person name="Rodrigues S."/>
            <person name="Sanchez A."/>
            <person name="Dasch G."/>
            <person name="Eremeeva M."/>
        </authorList>
    </citation>
    <scope>NUCLEOTIDE SEQUENCE [LARGE SCALE GENOMIC DNA]</scope>
    <source>
        <strain evidence="3">Sheila Smith</strain>
    </source>
</reference>
<dbReference type="KEGG" id="rri:A1G_06470"/>
<proteinExistence type="predicted"/>
<accession>A0A0H3AXN2</accession>
<dbReference type="GeneID" id="79937797"/>
<evidence type="ECO:0000313" key="3">
    <source>
        <dbReference type="Proteomes" id="UP000006832"/>
    </source>
</evidence>
<dbReference type="Pfam" id="PF17544">
    <property type="entry name" value="DUF5460"/>
    <property type="match status" value="1"/>
</dbReference>
<evidence type="ECO:0000256" key="1">
    <source>
        <dbReference type="SAM" id="Phobius"/>
    </source>
</evidence>